<dbReference type="Gene3D" id="2.30.38.10">
    <property type="entry name" value="Luciferase, Domain 3"/>
    <property type="match status" value="1"/>
</dbReference>
<dbReference type="GO" id="GO:0043041">
    <property type="term" value="P:amino acid activation for nonribosomal peptide biosynthetic process"/>
    <property type="evidence" value="ECO:0007669"/>
    <property type="project" value="TreeGrafter"/>
</dbReference>
<dbReference type="InterPro" id="IPR045851">
    <property type="entry name" value="AMP-bd_C_sf"/>
</dbReference>
<accession>A0A292PJZ1</accession>
<evidence type="ECO:0000313" key="3">
    <source>
        <dbReference type="EMBL" id="CUS06827.1"/>
    </source>
</evidence>
<keyword evidence="1" id="KW-0436">Ligase</keyword>
<proteinExistence type="predicted"/>
<dbReference type="Gene3D" id="3.30.300.30">
    <property type="match status" value="1"/>
</dbReference>
<dbReference type="SUPFAM" id="SSF56801">
    <property type="entry name" value="Acetyl-CoA synthetase-like"/>
    <property type="match status" value="1"/>
</dbReference>
<gene>
    <name evidence="3" type="ORF">GSTUAT00009086001</name>
</gene>
<evidence type="ECO:0000313" key="4">
    <source>
        <dbReference type="Proteomes" id="UP001412239"/>
    </source>
</evidence>
<feature type="domain" description="AMP-dependent synthetase/ligase" evidence="2">
    <location>
        <begin position="3"/>
        <end position="305"/>
    </location>
</feature>
<dbReference type="CDD" id="cd05930">
    <property type="entry name" value="A_NRPS"/>
    <property type="match status" value="1"/>
</dbReference>
<protein>
    <recommendedName>
        <fullName evidence="2">AMP-dependent synthetase/ligase domain-containing protein</fullName>
    </recommendedName>
</protein>
<dbReference type="PRINTS" id="PR00154">
    <property type="entry name" value="AMPBINDING"/>
</dbReference>
<feature type="non-terminal residue" evidence="3">
    <location>
        <position position="1"/>
    </location>
</feature>
<dbReference type="Pfam" id="PF00501">
    <property type="entry name" value="AMP-binding"/>
    <property type="match status" value="1"/>
</dbReference>
<dbReference type="InterPro" id="IPR020845">
    <property type="entry name" value="AMP-binding_CS"/>
</dbReference>
<dbReference type="GO" id="GO:0005737">
    <property type="term" value="C:cytoplasm"/>
    <property type="evidence" value="ECO:0007669"/>
    <property type="project" value="TreeGrafter"/>
</dbReference>
<organism evidence="3 4">
    <name type="scientific">Tuber aestivum</name>
    <name type="common">summer truffle</name>
    <dbReference type="NCBI Taxonomy" id="59557"/>
    <lineage>
        <taxon>Eukaryota</taxon>
        <taxon>Fungi</taxon>
        <taxon>Dikarya</taxon>
        <taxon>Ascomycota</taxon>
        <taxon>Pezizomycotina</taxon>
        <taxon>Pezizomycetes</taxon>
        <taxon>Pezizales</taxon>
        <taxon>Tuberaceae</taxon>
        <taxon>Tuber</taxon>
    </lineage>
</organism>
<dbReference type="FunFam" id="3.40.50.980:FF:000001">
    <property type="entry name" value="Non-ribosomal peptide synthetase"/>
    <property type="match status" value="1"/>
</dbReference>
<name>A0A292PJZ1_9PEZI</name>
<dbReference type="Gene3D" id="3.40.50.980">
    <property type="match status" value="2"/>
</dbReference>
<dbReference type="GO" id="GO:0016874">
    <property type="term" value="F:ligase activity"/>
    <property type="evidence" value="ECO:0007669"/>
    <property type="project" value="UniProtKB-KW"/>
</dbReference>
<sequence length="371" mass="40379">ASRQVSYQELNLAANQLAARLIAKGIQQGDFVGILLKRSPEVYLSMLAILKAGAAYVPLDIGYPEDRVSFILEDCGAKFLLSDEACSAGFKLSCEVIIVDGSSFDIRQNDTEAPEIAITVADPAYMIYTSGSTGRPKGVIISHAAISNLVKGEDRLFELNPQDKVAQVFSVAFDASLEEIWLAFRSGATLFPVSEAVMHSGSDLSDYIATHQLTVLSTVPTMLSMMQYPLPSLRLLILGGENCPHELLLPWHSSGLRIVNTYGPTEATVIATYADFDPLHKITIVPIGVPGELCIGGPGLAIGYLHQPELTAEKFIQPAFPLSDTTPSCLYRSGDLARFNERGNIEFLGRIDLQVKLRGYRIELSEIESQL</sequence>
<dbReference type="EMBL" id="LN891318">
    <property type="protein sequence ID" value="CUS06827.1"/>
    <property type="molecule type" value="Genomic_DNA"/>
</dbReference>
<dbReference type="GO" id="GO:0044550">
    <property type="term" value="P:secondary metabolite biosynthetic process"/>
    <property type="evidence" value="ECO:0007669"/>
    <property type="project" value="TreeGrafter"/>
</dbReference>
<dbReference type="AlphaFoldDB" id="A0A292PJZ1"/>
<evidence type="ECO:0000256" key="1">
    <source>
        <dbReference type="ARBA" id="ARBA00022598"/>
    </source>
</evidence>
<evidence type="ECO:0000259" key="2">
    <source>
        <dbReference type="Pfam" id="PF00501"/>
    </source>
</evidence>
<dbReference type="PANTHER" id="PTHR45527:SF1">
    <property type="entry name" value="FATTY ACID SYNTHASE"/>
    <property type="match status" value="1"/>
</dbReference>
<dbReference type="GO" id="GO:0031177">
    <property type="term" value="F:phosphopantetheine binding"/>
    <property type="evidence" value="ECO:0007669"/>
    <property type="project" value="TreeGrafter"/>
</dbReference>
<feature type="non-terminal residue" evidence="3">
    <location>
        <position position="371"/>
    </location>
</feature>
<keyword evidence="4" id="KW-1185">Reference proteome</keyword>
<dbReference type="PANTHER" id="PTHR45527">
    <property type="entry name" value="NONRIBOSOMAL PEPTIDE SYNTHETASE"/>
    <property type="match status" value="1"/>
</dbReference>
<reference evidence="3" key="1">
    <citation type="submission" date="2015-10" db="EMBL/GenBank/DDBJ databases">
        <authorList>
            <person name="Regsiter A."/>
            <person name="william w."/>
        </authorList>
    </citation>
    <scope>NUCLEOTIDE SEQUENCE</scope>
    <source>
        <strain evidence="3">Montdore</strain>
    </source>
</reference>
<dbReference type="InterPro" id="IPR020459">
    <property type="entry name" value="AMP-binding"/>
</dbReference>
<dbReference type="PROSITE" id="PS00455">
    <property type="entry name" value="AMP_BINDING"/>
    <property type="match status" value="1"/>
</dbReference>
<dbReference type="Proteomes" id="UP001412239">
    <property type="component" value="Unassembled WGS sequence"/>
</dbReference>
<dbReference type="InterPro" id="IPR000873">
    <property type="entry name" value="AMP-dep_synth/lig_dom"/>
</dbReference>